<keyword evidence="5" id="KW-1185">Reference proteome</keyword>
<dbReference type="EMBL" id="JAZHGA010000038">
    <property type="protein sequence ID" value="MEM5344820.1"/>
    <property type="molecule type" value="Genomic_DNA"/>
</dbReference>
<evidence type="ECO:0000256" key="1">
    <source>
        <dbReference type="SAM" id="MobiDB-lite"/>
    </source>
</evidence>
<name>A0A5C6VPM0_9BURK</name>
<dbReference type="AlphaFoldDB" id="A0A5C6VPM0"/>
<gene>
    <name evidence="3" type="ORF">FRZ40_04070</name>
    <name evidence="2" type="ORF">V4C56_34990</name>
</gene>
<evidence type="ECO:0000313" key="2">
    <source>
        <dbReference type="EMBL" id="MEM5344820.1"/>
    </source>
</evidence>
<dbReference type="RefSeq" id="WP_147233447.1">
    <property type="nucleotide sequence ID" value="NZ_JAZHFZ010000039.1"/>
</dbReference>
<comment type="caution">
    <text evidence="3">The sequence shown here is derived from an EMBL/GenBank/DDBJ whole genome shotgun (WGS) entry which is preliminary data.</text>
</comment>
<reference evidence="3 4" key="1">
    <citation type="journal article" date="2018" name="Int. J. Syst. Evol. Microbiol.">
        <title>Paraburkholderia azotifigens sp. nov., a nitrogen-fixing bacterium isolated from paddy soil.</title>
        <authorList>
            <person name="Choi G.M."/>
            <person name="Im W.T."/>
        </authorList>
    </citation>
    <scope>NUCLEOTIDE SEQUENCE [LARGE SCALE GENOMIC DNA]</scope>
    <source>
        <strain evidence="3 4">NF 2-5-3</strain>
    </source>
</reference>
<reference evidence="3" key="2">
    <citation type="submission" date="2019-08" db="EMBL/GenBank/DDBJ databases">
        <authorList>
            <person name="Im W.-T."/>
        </authorList>
    </citation>
    <scope>NUCLEOTIDE SEQUENCE</scope>
    <source>
        <strain evidence="3">NF 2-5-3</strain>
    </source>
</reference>
<evidence type="ECO:0000313" key="3">
    <source>
        <dbReference type="EMBL" id="TXC86819.1"/>
    </source>
</evidence>
<dbReference type="Proteomes" id="UP001481677">
    <property type="component" value="Unassembled WGS sequence"/>
</dbReference>
<feature type="region of interest" description="Disordered" evidence="1">
    <location>
        <begin position="1"/>
        <end position="25"/>
    </location>
</feature>
<evidence type="ECO:0000313" key="5">
    <source>
        <dbReference type="Proteomes" id="UP001481677"/>
    </source>
</evidence>
<reference evidence="2 5" key="3">
    <citation type="submission" date="2024-01" db="EMBL/GenBank/DDBJ databases">
        <title>The diversity of rhizobia nodulating Mimosa spp. in eleven states of Brazil covering several biomes is determined by host plant, location, and edaphic factors.</title>
        <authorList>
            <person name="Rouws L."/>
            <person name="Barauna A."/>
            <person name="Beukes C."/>
            <person name="De Faria S.M."/>
            <person name="Gross E."/>
            <person name="Dos Reis Junior F.B."/>
            <person name="Simon M."/>
            <person name="Maluk M."/>
            <person name="Odee D.W."/>
            <person name="Kenicer G."/>
            <person name="Young J.P.W."/>
            <person name="Reis V.M."/>
            <person name="Zilli J."/>
            <person name="James E.K."/>
        </authorList>
    </citation>
    <scope>NUCLEOTIDE SEQUENCE [LARGE SCALE GENOMIC DNA]</scope>
    <source>
        <strain evidence="2 5">JPY530</strain>
    </source>
</reference>
<proteinExistence type="predicted"/>
<accession>A0A5C6VPM0</accession>
<protein>
    <submittedName>
        <fullName evidence="3">Uncharacterized protein</fullName>
    </submittedName>
</protein>
<evidence type="ECO:0000313" key="4">
    <source>
        <dbReference type="Proteomes" id="UP000321776"/>
    </source>
</evidence>
<sequence>MTKSSAAGSKVDEGGGKITRNNSVNNAVSRELRGIPCAICREKNTAALQKMQAAVFLAAF</sequence>
<dbReference type="Proteomes" id="UP000321776">
    <property type="component" value="Unassembled WGS sequence"/>
</dbReference>
<organism evidence="3 4">
    <name type="scientific">Paraburkholderia azotifigens</name>
    <dbReference type="NCBI Taxonomy" id="2057004"/>
    <lineage>
        <taxon>Bacteria</taxon>
        <taxon>Pseudomonadati</taxon>
        <taxon>Pseudomonadota</taxon>
        <taxon>Betaproteobacteria</taxon>
        <taxon>Burkholderiales</taxon>
        <taxon>Burkholderiaceae</taxon>
        <taxon>Paraburkholderia</taxon>
    </lineage>
</organism>
<dbReference type="EMBL" id="VOQS01000001">
    <property type="protein sequence ID" value="TXC86819.1"/>
    <property type="molecule type" value="Genomic_DNA"/>
</dbReference>